<dbReference type="InterPro" id="IPR029044">
    <property type="entry name" value="Nucleotide-diphossugar_trans"/>
</dbReference>
<evidence type="ECO:0000256" key="2">
    <source>
        <dbReference type="ARBA" id="ARBA00004760"/>
    </source>
</evidence>
<dbReference type="InterPro" id="IPR025993">
    <property type="entry name" value="Ceramide_glucosylTrfase"/>
</dbReference>
<feature type="transmembrane region" description="Helical" evidence="9">
    <location>
        <begin position="359"/>
        <end position="381"/>
    </location>
</feature>
<comment type="subcellular location">
    <subcellularLocation>
        <location evidence="1">Membrane</location>
        <topology evidence="1">Multi-pass membrane protein</topology>
    </subcellularLocation>
</comment>
<dbReference type="KEGG" id="pbas:SMSP2_01692"/>
<evidence type="ECO:0000256" key="1">
    <source>
        <dbReference type="ARBA" id="ARBA00004141"/>
    </source>
</evidence>
<evidence type="ECO:0000313" key="10">
    <source>
        <dbReference type="EMBL" id="AQQ71321.1"/>
    </source>
</evidence>
<evidence type="ECO:0000313" key="11">
    <source>
        <dbReference type="Proteomes" id="UP000188181"/>
    </source>
</evidence>
<dbReference type="RefSeq" id="WP_146683508.1">
    <property type="nucleotide sequence ID" value="NZ_CP019646.1"/>
</dbReference>
<dbReference type="Proteomes" id="UP000188181">
    <property type="component" value="Chromosome"/>
</dbReference>
<keyword evidence="8 9" id="KW-0472">Membrane</keyword>
<feature type="transmembrane region" description="Helical" evidence="9">
    <location>
        <begin position="6"/>
        <end position="24"/>
    </location>
</feature>
<comment type="pathway">
    <text evidence="3">Sphingolipid metabolism.</text>
</comment>
<name>A0A1Q2MF41_9BACT</name>
<dbReference type="GO" id="GO:0016020">
    <property type="term" value="C:membrane"/>
    <property type="evidence" value="ECO:0007669"/>
    <property type="project" value="UniProtKB-SubCell"/>
</dbReference>
<dbReference type="PANTHER" id="PTHR12726:SF0">
    <property type="entry name" value="CERAMIDE GLUCOSYLTRANSFERASE"/>
    <property type="match status" value="1"/>
</dbReference>
<dbReference type="PANTHER" id="PTHR12726">
    <property type="entry name" value="CERAMIDE GLUCOSYLTRANSFERASE"/>
    <property type="match status" value="1"/>
</dbReference>
<keyword evidence="5 10" id="KW-0808">Transferase</keyword>
<keyword evidence="11" id="KW-1185">Reference proteome</keyword>
<dbReference type="STRING" id="1851148.SMSP2_01692"/>
<comment type="pathway">
    <text evidence="2">Lipid metabolism; sphingolipid metabolism.</text>
</comment>
<dbReference type="SUPFAM" id="SSF53448">
    <property type="entry name" value="Nucleotide-diphospho-sugar transferases"/>
    <property type="match status" value="1"/>
</dbReference>
<sequence length="405" mass="47144">MFFDLALVFLCIAAVSQFLYFLLITSNHKDFVKRYNRDFKEFRPKVLLTVPCKGLDMGFFRNILSLMRLDYENYNIHFVVESESDPAYESLQRIIDRCRDDMPAGFAKVLVAGISKGYSQKNHNLLHSLRFAPHDTEIYAFADSDTRVSRLWLAHLMYPLRNSKYGVSTGYRYFIPARRRFSNLALSSMNAAAAQIMGKSKYTTQVWGGSMAIRKELFEQLNVANLWQKSISDDLTLSAAVRNAGYKIRLMPRCFTVTFEDMSWGQLFEFGRRQMLITRVAYLRMWLWGLFCLLNHFLGVWILPVAAAVRFAMGENDAKLFAAAAVIHWASLIYRTYMRRRTFEFVLGPYGGYVRQLSMWEFLLNPLWLALMLALILISSFGRTICWRGVRYRLNGAFDIERLNR</sequence>
<evidence type="ECO:0000256" key="4">
    <source>
        <dbReference type="ARBA" id="ARBA00022676"/>
    </source>
</evidence>
<keyword evidence="7 9" id="KW-1133">Transmembrane helix</keyword>
<keyword evidence="6 9" id="KW-0812">Transmembrane</keyword>
<evidence type="ECO:0000256" key="6">
    <source>
        <dbReference type="ARBA" id="ARBA00022692"/>
    </source>
</evidence>
<dbReference type="OrthoDB" id="284671at2"/>
<gene>
    <name evidence="10" type="ORF">SMSP2_01692</name>
</gene>
<dbReference type="Pfam" id="PF13506">
    <property type="entry name" value="Glyco_transf_21"/>
    <property type="match status" value="1"/>
</dbReference>
<dbReference type="Gene3D" id="3.90.550.10">
    <property type="entry name" value="Spore Coat Polysaccharide Biosynthesis Protein SpsA, Chain A"/>
    <property type="match status" value="1"/>
</dbReference>
<proteinExistence type="predicted"/>
<evidence type="ECO:0000256" key="8">
    <source>
        <dbReference type="ARBA" id="ARBA00023136"/>
    </source>
</evidence>
<evidence type="ECO:0000256" key="7">
    <source>
        <dbReference type="ARBA" id="ARBA00022989"/>
    </source>
</evidence>
<protein>
    <submittedName>
        <fullName evidence="10">Hopanoid biosynthesis associated glycosyl transferase protein HpnI</fullName>
    </submittedName>
</protein>
<evidence type="ECO:0000256" key="9">
    <source>
        <dbReference type="SAM" id="Phobius"/>
    </source>
</evidence>
<accession>A0A1Q2MF41</accession>
<dbReference type="GO" id="GO:0008120">
    <property type="term" value="F:ceramide glucosyltransferase activity"/>
    <property type="evidence" value="ECO:0007669"/>
    <property type="project" value="TreeGrafter"/>
</dbReference>
<reference evidence="11" key="1">
    <citation type="submission" date="2017-02" db="EMBL/GenBank/DDBJ databases">
        <title>Comparative genomics and description of representatives of a novel lineage of planctomycetes thriving in anoxic sediments.</title>
        <authorList>
            <person name="Spring S."/>
            <person name="Bunk B."/>
            <person name="Sproer C."/>
        </authorList>
    </citation>
    <scope>NUCLEOTIDE SEQUENCE [LARGE SCALE GENOMIC DNA]</scope>
    <source>
        <strain evidence="11">SM-Chi-D1</strain>
    </source>
</reference>
<dbReference type="GO" id="GO:0006679">
    <property type="term" value="P:glucosylceramide biosynthetic process"/>
    <property type="evidence" value="ECO:0007669"/>
    <property type="project" value="TreeGrafter"/>
</dbReference>
<feature type="transmembrane region" description="Helical" evidence="9">
    <location>
        <begin position="285"/>
        <end position="308"/>
    </location>
</feature>
<dbReference type="AlphaFoldDB" id="A0A1Q2MF41"/>
<organism evidence="10 11">
    <name type="scientific">Limihaloglobus sulfuriphilus</name>
    <dbReference type="NCBI Taxonomy" id="1851148"/>
    <lineage>
        <taxon>Bacteria</taxon>
        <taxon>Pseudomonadati</taxon>
        <taxon>Planctomycetota</taxon>
        <taxon>Phycisphaerae</taxon>
        <taxon>Sedimentisphaerales</taxon>
        <taxon>Sedimentisphaeraceae</taxon>
        <taxon>Limihaloglobus</taxon>
    </lineage>
</organism>
<keyword evidence="4" id="KW-0328">Glycosyltransferase</keyword>
<evidence type="ECO:0000256" key="5">
    <source>
        <dbReference type="ARBA" id="ARBA00022679"/>
    </source>
</evidence>
<evidence type="ECO:0000256" key="3">
    <source>
        <dbReference type="ARBA" id="ARBA00004991"/>
    </source>
</evidence>
<dbReference type="EMBL" id="CP019646">
    <property type="protein sequence ID" value="AQQ71321.1"/>
    <property type="molecule type" value="Genomic_DNA"/>
</dbReference>